<dbReference type="AlphaFoldDB" id="A0AAW7M8Y6"/>
<dbReference type="EMBL" id="JAUHPX010000003">
    <property type="protein sequence ID" value="MDN4487826.1"/>
    <property type="molecule type" value="Genomic_DNA"/>
</dbReference>
<comment type="caution">
    <text evidence="2">The sequence shown here is derived from an EMBL/GenBank/DDBJ whole genome shotgun (WGS) entry which is preliminary data.</text>
</comment>
<name>A0AAW7M8Y6_9MICO</name>
<dbReference type="PANTHER" id="PTHR33990">
    <property type="entry name" value="PROTEIN YJDN-RELATED"/>
    <property type="match status" value="1"/>
</dbReference>
<dbReference type="RefSeq" id="WP_301119204.1">
    <property type="nucleotide sequence ID" value="NZ_JAUHPX010000003.1"/>
</dbReference>
<accession>A0AAW7M8Y6</accession>
<sequence length="150" mass="16508">MASVATYLNFDGNCLEAFEFYKGIFGGEFLGEPMRMGDVPPSPGMPPLAPGEAERIMHVALETVAGHQIMGSDTMPSMGHVLRPGNTTYINLMVDTEEEARDLFTALSDGGEVEMPPTPMFWGDLYSAFTDRFQIQWMVIAPLEEELGHS</sequence>
<dbReference type="Proteomes" id="UP001172737">
    <property type="component" value="Unassembled WGS sequence"/>
</dbReference>
<evidence type="ECO:0000259" key="1">
    <source>
        <dbReference type="Pfam" id="PF00903"/>
    </source>
</evidence>
<dbReference type="SUPFAM" id="SSF54593">
    <property type="entry name" value="Glyoxalase/Bleomycin resistance protein/Dihydroxybiphenyl dioxygenase"/>
    <property type="match status" value="1"/>
</dbReference>
<dbReference type="Pfam" id="PF00903">
    <property type="entry name" value="Glyoxalase"/>
    <property type="match status" value="1"/>
</dbReference>
<organism evidence="2 3">
    <name type="scientific">Demequina lignilytica</name>
    <dbReference type="NCBI Taxonomy" id="3051663"/>
    <lineage>
        <taxon>Bacteria</taxon>
        <taxon>Bacillati</taxon>
        <taxon>Actinomycetota</taxon>
        <taxon>Actinomycetes</taxon>
        <taxon>Micrococcales</taxon>
        <taxon>Demequinaceae</taxon>
        <taxon>Demequina</taxon>
    </lineage>
</organism>
<dbReference type="InterPro" id="IPR004360">
    <property type="entry name" value="Glyas_Fos-R_dOase_dom"/>
</dbReference>
<keyword evidence="3" id="KW-1185">Reference proteome</keyword>
<dbReference type="PANTHER" id="PTHR33990:SF1">
    <property type="entry name" value="PROTEIN YJDN"/>
    <property type="match status" value="1"/>
</dbReference>
<feature type="domain" description="Glyoxalase/fosfomycin resistance/dioxygenase" evidence="1">
    <location>
        <begin position="11"/>
        <end position="138"/>
    </location>
</feature>
<dbReference type="InterPro" id="IPR028973">
    <property type="entry name" value="PhnB-like"/>
</dbReference>
<evidence type="ECO:0000313" key="3">
    <source>
        <dbReference type="Proteomes" id="UP001172737"/>
    </source>
</evidence>
<dbReference type="CDD" id="cd06588">
    <property type="entry name" value="PhnB_like"/>
    <property type="match status" value="1"/>
</dbReference>
<reference evidence="2" key="1">
    <citation type="submission" date="2023-06" db="EMBL/GenBank/DDBJ databases">
        <title>Sysu t00039.</title>
        <authorList>
            <person name="Gao L."/>
            <person name="Fang B.-Z."/>
            <person name="Li W.-J."/>
        </authorList>
    </citation>
    <scope>NUCLEOTIDE SEQUENCE</scope>
    <source>
        <strain evidence="2">SYSU T00039</strain>
    </source>
</reference>
<evidence type="ECO:0000313" key="2">
    <source>
        <dbReference type="EMBL" id="MDN4487826.1"/>
    </source>
</evidence>
<gene>
    <name evidence="2" type="ORF">QQX10_06555</name>
</gene>
<protein>
    <submittedName>
        <fullName evidence="2">VOC family protein</fullName>
    </submittedName>
</protein>
<proteinExistence type="predicted"/>
<dbReference type="Gene3D" id="3.10.180.10">
    <property type="entry name" value="2,3-Dihydroxybiphenyl 1,2-Dioxygenase, domain 1"/>
    <property type="match status" value="1"/>
</dbReference>
<dbReference type="InterPro" id="IPR029068">
    <property type="entry name" value="Glyas_Bleomycin-R_OHBP_Dase"/>
</dbReference>